<evidence type="ECO:0000256" key="1">
    <source>
        <dbReference type="ARBA" id="ARBA00004123"/>
    </source>
</evidence>
<dbReference type="SMART" id="SM00774">
    <property type="entry name" value="WRKY"/>
    <property type="match status" value="1"/>
</dbReference>
<feature type="region of interest" description="Disordered" evidence="7">
    <location>
        <begin position="110"/>
        <end position="130"/>
    </location>
</feature>
<feature type="compositionally biased region" description="Low complexity" evidence="7">
    <location>
        <begin position="259"/>
        <end position="270"/>
    </location>
</feature>
<evidence type="ECO:0000256" key="6">
    <source>
        <dbReference type="ARBA" id="ARBA00060761"/>
    </source>
</evidence>
<dbReference type="Pfam" id="PF03106">
    <property type="entry name" value="WRKY"/>
    <property type="match status" value="1"/>
</dbReference>
<feature type="compositionally biased region" description="Polar residues" evidence="7">
    <location>
        <begin position="245"/>
        <end position="258"/>
    </location>
</feature>
<evidence type="ECO:0000256" key="2">
    <source>
        <dbReference type="ARBA" id="ARBA00023015"/>
    </source>
</evidence>
<dbReference type="GO" id="GO:0003700">
    <property type="term" value="F:DNA-binding transcription factor activity"/>
    <property type="evidence" value="ECO:0007669"/>
    <property type="project" value="InterPro"/>
</dbReference>
<comment type="similarity">
    <text evidence="6">Belongs to the WRKY group II-e family.</text>
</comment>
<dbReference type="EMBL" id="BTGU01000019">
    <property type="protein sequence ID" value="GMN45076.1"/>
    <property type="molecule type" value="Genomic_DNA"/>
</dbReference>
<accession>A0AA88AJC5</accession>
<comment type="subcellular location">
    <subcellularLocation>
        <location evidence="1">Nucleus</location>
    </subcellularLocation>
</comment>
<feature type="domain" description="WRKY" evidence="8">
    <location>
        <begin position="177"/>
        <end position="243"/>
    </location>
</feature>
<name>A0AA88AJC5_FICCA</name>
<dbReference type="SUPFAM" id="SSF118290">
    <property type="entry name" value="WRKY DNA-binding domain"/>
    <property type="match status" value="1"/>
</dbReference>
<keyword evidence="10" id="KW-1185">Reference proteome</keyword>
<evidence type="ECO:0000259" key="8">
    <source>
        <dbReference type="PROSITE" id="PS50811"/>
    </source>
</evidence>
<dbReference type="Proteomes" id="UP001187192">
    <property type="component" value="Unassembled WGS sequence"/>
</dbReference>
<feature type="region of interest" description="Disordered" evidence="7">
    <location>
        <begin position="238"/>
        <end position="310"/>
    </location>
</feature>
<proteinExistence type="inferred from homology"/>
<dbReference type="Gene3D" id="2.20.25.80">
    <property type="entry name" value="WRKY domain"/>
    <property type="match status" value="1"/>
</dbReference>
<gene>
    <name evidence="9" type="ORF">TIFTF001_014263</name>
</gene>
<dbReference type="GO" id="GO:0005634">
    <property type="term" value="C:nucleus"/>
    <property type="evidence" value="ECO:0007669"/>
    <property type="project" value="UniProtKB-SubCell"/>
</dbReference>
<sequence>MDDDWGLQAVVRGCSATTTTTAASTATIGSSSATTTTTTTTTTSFMTHHDFQPNNNNSFFFFSSPFGSTTNNNQQSSCGQLFALPDPMRPRNHVAVEELHELYKPFFPKSQTTSSPKILSVSSLNSSSNNDQRLVLQTKQNVINQPAKQSHGGSTTSTTTPRSKKRKNQLKKVCQVPAENLSSDIWAWRKYGQKPIKGSPYPRGYYRCSSSKGCLARKQVERNRSDPGMFIVTYTAEHNHPAPTHRNSLAGSTRQKPTSAAVAASVGDAGNSPSAVKPSSPATSVEEEVAAAQAQSITTESKDGQESSTLMMDDEEEDEFGFFDDAVSDDFFVGLEGLGAPATGDFFSDHFPSSFGLPWVASNATTAAGGS</sequence>
<organism evidence="9 10">
    <name type="scientific">Ficus carica</name>
    <name type="common">Common fig</name>
    <dbReference type="NCBI Taxonomy" id="3494"/>
    <lineage>
        <taxon>Eukaryota</taxon>
        <taxon>Viridiplantae</taxon>
        <taxon>Streptophyta</taxon>
        <taxon>Embryophyta</taxon>
        <taxon>Tracheophyta</taxon>
        <taxon>Spermatophyta</taxon>
        <taxon>Magnoliopsida</taxon>
        <taxon>eudicotyledons</taxon>
        <taxon>Gunneridae</taxon>
        <taxon>Pentapetalae</taxon>
        <taxon>rosids</taxon>
        <taxon>fabids</taxon>
        <taxon>Rosales</taxon>
        <taxon>Moraceae</taxon>
        <taxon>Ficeae</taxon>
        <taxon>Ficus</taxon>
    </lineage>
</organism>
<dbReference type="PANTHER" id="PTHR32096:SF61">
    <property type="entry name" value="WRKY TRANSCRIPTION FACTOR 22"/>
    <property type="match status" value="1"/>
</dbReference>
<dbReference type="GO" id="GO:0000976">
    <property type="term" value="F:transcription cis-regulatory region binding"/>
    <property type="evidence" value="ECO:0007669"/>
    <property type="project" value="TreeGrafter"/>
</dbReference>
<evidence type="ECO:0000256" key="3">
    <source>
        <dbReference type="ARBA" id="ARBA00023125"/>
    </source>
</evidence>
<protein>
    <recommendedName>
        <fullName evidence="8">WRKY domain-containing protein</fullName>
    </recommendedName>
</protein>
<dbReference type="PANTHER" id="PTHR32096">
    <property type="entry name" value="WRKY TRANSCRIPTION FACTOR 30-RELATED-RELATED"/>
    <property type="match status" value="1"/>
</dbReference>
<feature type="region of interest" description="Disordered" evidence="7">
    <location>
        <begin position="143"/>
        <end position="172"/>
    </location>
</feature>
<keyword evidence="2" id="KW-0805">Transcription regulation</keyword>
<feature type="compositionally biased region" description="Low complexity" evidence="7">
    <location>
        <begin position="278"/>
        <end position="296"/>
    </location>
</feature>
<dbReference type="FunFam" id="2.20.25.80:FF:000007">
    <property type="entry name" value="WRKY transcription factor 22"/>
    <property type="match status" value="1"/>
</dbReference>
<evidence type="ECO:0000256" key="4">
    <source>
        <dbReference type="ARBA" id="ARBA00023163"/>
    </source>
</evidence>
<dbReference type="InterPro" id="IPR003657">
    <property type="entry name" value="WRKY_dom"/>
</dbReference>
<dbReference type="AlphaFoldDB" id="A0AA88AJC5"/>
<dbReference type="PROSITE" id="PS50811">
    <property type="entry name" value="WRKY"/>
    <property type="match status" value="1"/>
</dbReference>
<dbReference type="Gramene" id="FCD_00031219-RA">
    <property type="protein sequence ID" value="FCD_00031219-RA:cds"/>
    <property type="gene ID" value="FCD_00031219"/>
</dbReference>
<feature type="compositionally biased region" description="Low complexity" evidence="7">
    <location>
        <begin position="114"/>
        <end position="130"/>
    </location>
</feature>
<evidence type="ECO:0000256" key="7">
    <source>
        <dbReference type="SAM" id="MobiDB-lite"/>
    </source>
</evidence>
<keyword evidence="4" id="KW-0804">Transcription</keyword>
<dbReference type="InterPro" id="IPR036576">
    <property type="entry name" value="WRKY_dom_sf"/>
</dbReference>
<keyword evidence="5" id="KW-0539">Nucleus</keyword>
<dbReference type="InterPro" id="IPR044810">
    <property type="entry name" value="WRKY_plant"/>
</dbReference>
<evidence type="ECO:0000313" key="10">
    <source>
        <dbReference type="Proteomes" id="UP001187192"/>
    </source>
</evidence>
<comment type="caution">
    <text evidence="9">The sequence shown here is derived from an EMBL/GenBank/DDBJ whole genome shotgun (WGS) entry which is preliminary data.</text>
</comment>
<keyword evidence="3" id="KW-0238">DNA-binding</keyword>
<reference evidence="9" key="1">
    <citation type="submission" date="2023-07" db="EMBL/GenBank/DDBJ databases">
        <title>draft genome sequence of fig (Ficus carica).</title>
        <authorList>
            <person name="Takahashi T."/>
            <person name="Nishimura K."/>
        </authorList>
    </citation>
    <scope>NUCLEOTIDE SEQUENCE</scope>
</reference>
<evidence type="ECO:0000256" key="5">
    <source>
        <dbReference type="ARBA" id="ARBA00023242"/>
    </source>
</evidence>
<evidence type="ECO:0000313" key="9">
    <source>
        <dbReference type="EMBL" id="GMN45076.1"/>
    </source>
</evidence>